<comment type="caution">
    <text evidence="3">The sequence shown here is derived from an EMBL/GenBank/DDBJ whole genome shotgun (WGS) entry which is preliminary data.</text>
</comment>
<dbReference type="Proteomes" id="UP001642464">
    <property type="component" value="Unassembled WGS sequence"/>
</dbReference>
<sequence length="166" mass="18172">MGTRFDNVLSIPAETPRSPGPRSKECRYSNCSKGSALVTGWENWGVSVSPKSMEKMNSGSSPKLEHLKRYLYLKSFLRQHGFRDARTAKPGGCFFKRESLYPIHVAAERGDVKLVELLLAAGADAEKESSKGRTAMDFAKAADMCGSHQQVLLILEAAAKGRSYTG</sequence>
<dbReference type="PROSITE" id="PS50297">
    <property type="entry name" value="ANK_REP_REGION"/>
    <property type="match status" value="1"/>
</dbReference>
<accession>A0ABP0SEZ6</accession>
<gene>
    <name evidence="3" type="ORF">SCF082_LOCUS51514</name>
</gene>
<organism evidence="3 4">
    <name type="scientific">Durusdinium trenchii</name>
    <dbReference type="NCBI Taxonomy" id="1381693"/>
    <lineage>
        <taxon>Eukaryota</taxon>
        <taxon>Sar</taxon>
        <taxon>Alveolata</taxon>
        <taxon>Dinophyceae</taxon>
        <taxon>Suessiales</taxon>
        <taxon>Symbiodiniaceae</taxon>
        <taxon>Durusdinium</taxon>
    </lineage>
</organism>
<dbReference type="EMBL" id="CAXAMM010043607">
    <property type="protein sequence ID" value="CAK9110934.1"/>
    <property type="molecule type" value="Genomic_DNA"/>
</dbReference>
<dbReference type="PROSITE" id="PS50088">
    <property type="entry name" value="ANK_REPEAT"/>
    <property type="match status" value="1"/>
</dbReference>
<evidence type="ECO:0000313" key="3">
    <source>
        <dbReference type="EMBL" id="CAK9110934.1"/>
    </source>
</evidence>
<keyword evidence="4" id="KW-1185">Reference proteome</keyword>
<keyword evidence="3" id="KW-0812">Transmembrane</keyword>
<reference evidence="3 4" key="1">
    <citation type="submission" date="2024-02" db="EMBL/GenBank/DDBJ databases">
        <authorList>
            <person name="Chen Y."/>
            <person name="Shah S."/>
            <person name="Dougan E. K."/>
            <person name="Thang M."/>
            <person name="Chan C."/>
        </authorList>
    </citation>
    <scope>NUCLEOTIDE SEQUENCE [LARGE SCALE GENOMIC DNA]</scope>
</reference>
<dbReference type="InterPro" id="IPR036770">
    <property type="entry name" value="Ankyrin_rpt-contain_sf"/>
</dbReference>
<keyword evidence="1" id="KW-0040">ANK repeat</keyword>
<dbReference type="Gene3D" id="1.25.40.20">
    <property type="entry name" value="Ankyrin repeat-containing domain"/>
    <property type="match status" value="1"/>
</dbReference>
<feature type="repeat" description="ANK" evidence="1">
    <location>
        <begin position="98"/>
        <end position="130"/>
    </location>
</feature>
<keyword evidence="3" id="KW-0472">Membrane</keyword>
<evidence type="ECO:0000256" key="2">
    <source>
        <dbReference type="SAM" id="MobiDB-lite"/>
    </source>
</evidence>
<dbReference type="InterPro" id="IPR002110">
    <property type="entry name" value="Ankyrin_rpt"/>
</dbReference>
<dbReference type="SUPFAM" id="SSF48403">
    <property type="entry name" value="Ankyrin repeat"/>
    <property type="match status" value="1"/>
</dbReference>
<protein>
    <submittedName>
        <fullName evidence="3">Transmembrane domain-and RING domain-containing protein 6</fullName>
    </submittedName>
</protein>
<name>A0ABP0SEZ6_9DINO</name>
<evidence type="ECO:0000313" key="4">
    <source>
        <dbReference type="Proteomes" id="UP001642464"/>
    </source>
</evidence>
<proteinExistence type="predicted"/>
<dbReference type="Pfam" id="PF00023">
    <property type="entry name" value="Ank"/>
    <property type="match status" value="1"/>
</dbReference>
<feature type="region of interest" description="Disordered" evidence="2">
    <location>
        <begin position="1"/>
        <end position="26"/>
    </location>
</feature>
<evidence type="ECO:0000256" key="1">
    <source>
        <dbReference type="PROSITE-ProRule" id="PRU00023"/>
    </source>
</evidence>